<organism evidence="1 2">
    <name type="scientific">Methyloceanibacter superfactus</name>
    <dbReference type="NCBI Taxonomy" id="1774969"/>
    <lineage>
        <taxon>Bacteria</taxon>
        <taxon>Pseudomonadati</taxon>
        <taxon>Pseudomonadota</taxon>
        <taxon>Alphaproteobacteria</taxon>
        <taxon>Hyphomicrobiales</taxon>
        <taxon>Hyphomicrobiaceae</taxon>
        <taxon>Methyloceanibacter</taxon>
    </lineage>
</organism>
<gene>
    <name evidence="1" type="ORF">AUC69_06285</name>
</gene>
<accession>A0A1E3W6Y6</accession>
<dbReference type="OrthoDB" id="552816at2"/>
<sequence>MIYEPTLAEGEDRAGYLERFRRVNRPAWNFLSDDEWHQMDRHVSTCDLPESAATWLALGREAGFAEATQVFLDPTGFYGLYRFDRERPAAAA</sequence>
<name>A0A1E3W6Y6_9HYPH</name>
<dbReference type="RefSeq" id="WP_069440730.1">
    <property type="nucleotide sequence ID" value="NZ_LPWF01000005.1"/>
</dbReference>
<keyword evidence="2" id="KW-1185">Reference proteome</keyword>
<evidence type="ECO:0000313" key="1">
    <source>
        <dbReference type="EMBL" id="ODS01573.1"/>
    </source>
</evidence>
<dbReference type="STRING" id="1774969.AUC69_06285"/>
<reference evidence="1 2" key="1">
    <citation type="journal article" date="2016" name="Environ. Microbiol.">
        <title>New Methyloceanibacter diversity from North Sea sediments includes methanotroph containing solely the soluble methane monooxygenase.</title>
        <authorList>
            <person name="Vekeman B."/>
            <person name="Kerckhof F.M."/>
            <person name="Cremers G."/>
            <person name="de Vos P."/>
            <person name="Vandamme P."/>
            <person name="Boon N."/>
            <person name="Op den Camp H.J."/>
            <person name="Heylen K."/>
        </authorList>
    </citation>
    <scope>NUCLEOTIDE SEQUENCE [LARGE SCALE GENOMIC DNA]</scope>
    <source>
        <strain evidence="1 2">R-67175</strain>
    </source>
</reference>
<protein>
    <submittedName>
        <fullName evidence="1">Uncharacterized protein</fullName>
    </submittedName>
</protein>
<dbReference type="EMBL" id="LPWF01000005">
    <property type="protein sequence ID" value="ODS01573.1"/>
    <property type="molecule type" value="Genomic_DNA"/>
</dbReference>
<evidence type="ECO:0000313" key="2">
    <source>
        <dbReference type="Proteomes" id="UP000094472"/>
    </source>
</evidence>
<dbReference type="AlphaFoldDB" id="A0A1E3W6Y6"/>
<dbReference type="Proteomes" id="UP000094472">
    <property type="component" value="Unassembled WGS sequence"/>
</dbReference>
<proteinExistence type="predicted"/>
<comment type="caution">
    <text evidence="1">The sequence shown here is derived from an EMBL/GenBank/DDBJ whole genome shotgun (WGS) entry which is preliminary data.</text>
</comment>